<dbReference type="Proteomes" id="UP000199354">
    <property type="component" value="Unassembled WGS sequence"/>
</dbReference>
<evidence type="ECO:0000313" key="5">
    <source>
        <dbReference type="Proteomes" id="UP000199354"/>
    </source>
</evidence>
<proteinExistence type="predicted"/>
<keyword evidence="5" id="KW-1185">Reference proteome</keyword>
<gene>
    <name evidence="4" type="ORF">SAMN02927903_02685</name>
</gene>
<feature type="domain" description="Secretion system C-terminal sorting" evidence="3">
    <location>
        <begin position="498"/>
        <end position="557"/>
    </location>
</feature>
<dbReference type="EMBL" id="FMVF01000014">
    <property type="protein sequence ID" value="SCY87257.1"/>
    <property type="molecule type" value="Genomic_DNA"/>
</dbReference>
<sequence>MKTKLLSLLIALCGTLGYAQLEPVTDGSFGTFTPLFQYQGNLYVVQPNASGNHQYYKINIATDVITQLSFTENALPYGFSGVNPQFYGNAVYSLAGGQRIAKLNTQTNVVDIIDTDYLPLAIQLCNDRLYFGNGGNDNYSSGWIDLSDNTIIPQSYPMAFDVANSYAYSGGLFMSVRMPGDDIIGYDNYETVWAFYNLNDAPFPIVPVLPENEAGQWQIPSGISPKGKPLFVNNRLLYAGGSGIFSFSVNDVLERNFNVWETPASLGYFTHDYLLLHDGVIFSALHLDTETQTYSSKWYKTNGIDNATEIINFIPESEGQYFLNYGLGNGNGFQTYSEWNNFSLYGTWNSFVKIGNSTYFLTNDTGCGGNCTAKIYKITSINSTPELIHSFTGTNTGGPDYVGGLAQFATEWQGNLIFYNRQENVIYTYNGSELYIDPQLNNFNAGGRSIQENNVEVTGIFKTDNDYLLVNTAQDGLFKIENNLSVAEQKEKPSKVELYPNPVSETLYFSESLTDIEVFDMTGRLQSASKKHITELNVGNLPAGEYILKAKAGSGKENTIKFIKK</sequence>
<evidence type="ECO:0000259" key="3">
    <source>
        <dbReference type="Pfam" id="PF18962"/>
    </source>
</evidence>
<dbReference type="STRING" id="490189.SAMN02927903_02685"/>
<dbReference type="AlphaFoldDB" id="A0A1G5JG36"/>
<feature type="signal peptide" evidence="2">
    <location>
        <begin position="1"/>
        <end position="21"/>
    </location>
</feature>
<evidence type="ECO:0000313" key="4">
    <source>
        <dbReference type="EMBL" id="SCY87257.1"/>
    </source>
</evidence>
<dbReference type="InterPro" id="IPR026444">
    <property type="entry name" value="Secre_tail"/>
</dbReference>
<evidence type="ECO:0000256" key="1">
    <source>
        <dbReference type="ARBA" id="ARBA00022729"/>
    </source>
</evidence>
<dbReference type="RefSeq" id="WP_091145025.1">
    <property type="nucleotide sequence ID" value="NZ_FMVF01000014.1"/>
</dbReference>
<accession>A0A1G5JG36</accession>
<dbReference type="NCBIfam" id="TIGR04183">
    <property type="entry name" value="Por_Secre_tail"/>
    <property type="match status" value="1"/>
</dbReference>
<evidence type="ECO:0000256" key="2">
    <source>
        <dbReference type="SAM" id="SignalP"/>
    </source>
</evidence>
<dbReference type="OrthoDB" id="954626at2"/>
<feature type="chain" id="PRO_5011780618" evidence="2">
    <location>
        <begin position="22"/>
        <end position="565"/>
    </location>
</feature>
<reference evidence="4 5" key="1">
    <citation type="submission" date="2016-10" db="EMBL/GenBank/DDBJ databases">
        <authorList>
            <person name="de Groot N.N."/>
        </authorList>
    </citation>
    <scope>NUCLEOTIDE SEQUENCE [LARGE SCALE GENOMIC DNA]</scope>
    <source>
        <strain evidence="4 5">CGMCC 1.7031</strain>
    </source>
</reference>
<name>A0A1G5JG36_9FLAO</name>
<dbReference type="Pfam" id="PF18962">
    <property type="entry name" value="Por_Secre_tail"/>
    <property type="match status" value="1"/>
</dbReference>
<organism evidence="4 5">
    <name type="scientific">Flavobacterium caeni</name>
    <dbReference type="NCBI Taxonomy" id="490189"/>
    <lineage>
        <taxon>Bacteria</taxon>
        <taxon>Pseudomonadati</taxon>
        <taxon>Bacteroidota</taxon>
        <taxon>Flavobacteriia</taxon>
        <taxon>Flavobacteriales</taxon>
        <taxon>Flavobacteriaceae</taxon>
        <taxon>Flavobacterium</taxon>
    </lineage>
</organism>
<dbReference type="SUPFAM" id="SSF69304">
    <property type="entry name" value="Tricorn protease N-terminal domain"/>
    <property type="match status" value="1"/>
</dbReference>
<protein>
    <submittedName>
        <fullName evidence="4">Por secretion system C-terminal sorting domain-containing protein</fullName>
    </submittedName>
</protein>
<keyword evidence="1 2" id="KW-0732">Signal</keyword>